<evidence type="ECO:0000256" key="5">
    <source>
        <dbReference type="ARBA" id="ARBA00023027"/>
    </source>
</evidence>
<name>A0A369CLI4_9GAMM</name>
<accession>A0A369CLI4</accession>
<gene>
    <name evidence="9" type="ORF">DFQ59_10121</name>
</gene>
<evidence type="ECO:0000256" key="3">
    <source>
        <dbReference type="ARBA" id="ARBA00008178"/>
    </source>
</evidence>
<comment type="similarity">
    <text evidence="3 7">Belongs to the NAD(P)-dependent epimerase/dehydratase family. dTDP-glucose dehydratase subfamily.</text>
</comment>
<dbReference type="GO" id="GO:0008460">
    <property type="term" value="F:dTDP-glucose 4,6-dehydratase activity"/>
    <property type="evidence" value="ECO:0007669"/>
    <property type="project" value="UniProtKB-EC"/>
</dbReference>
<dbReference type="Gene3D" id="3.90.25.10">
    <property type="entry name" value="UDP-galactose 4-epimerase, domain 1"/>
    <property type="match status" value="1"/>
</dbReference>
<dbReference type="Gene3D" id="3.40.50.720">
    <property type="entry name" value="NAD(P)-binding Rossmann-like Domain"/>
    <property type="match status" value="1"/>
</dbReference>
<dbReference type="GO" id="GO:0009225">
    <property type="term" value="P:nucleotide-sugar metabolic process"/>
    <property type="evidence" value="ECO:0007669"/>
    <property type="project" value="InterPro"/>
</dbReference>
<reference evidence="9 10" key="1">
    <citation type="submission" date="2018-07" db="EMBL/GenBank/DDBJ databases">
        <title>Genomic Encyclopedia of Type Strains, Phase IV (KMG-IV): sequencing the most valuable type-strain genomes for metagenomic binning, comparative biology and taxonomic classification.</title>
        <authorList>
            <person name="Goeker M."/>
        </authorList>
    </citation>
    <scope>NUCLEOTIDE SEQUENCE [LARGE SCALE GENOMIC DNA]</scope>
    <source>
        <strain evidence="9 10">DSM 26407</strain>
    </source>
</reference>
<dbReference type="InterPro" id="IPR036291">
    <property type="entry name" value="NAD(P)-bd_dom_sf"/>
</dbReference>
<comment type="caution">
    <text evidence="9">The sequence shown here is derived from an EMBL/GenBank/DDBJ whole genome shotgun (WGS) entry which is preliminary data.</text>
</comment>
<dbReference type="EMBL" id="QPJY01000001">
    <property type="protein sequence ID" value="RCX32724.1"/>
    <property type="molecule type" value="Genomic_DNA"/>
</dbReference>
<feature type="domain" description="NAD(P)-binding" evidence="8">
    <location>
        <begin position="17"/>
        <end position="343"/>
    </location>
</feature>
<dbReference type="Proteomes" id="UP000252707">
    <property type="component" value="Unassembled WGS sequence"/>
</dbReference>
<evidence type="ECO:0000256" key="4">
    <source>
        <dbReference type="ARBA" id="ARBA00011990"/>
    </source>
</evidence>
<evidence type="ECO:0000256" key="7">
    <source>
        <dbReference type="RuleBase" id="RU004473"/>
    </source>
</evidence>
<sequence length="378" mass="41121">MLWRIEGENGLSMQTLIVTGGAGFIGGNFVRHALAHGAARVVVVDALTYAGHRESLAGLEEDLRFEFVRADIGDRAAMAALFGRVAPAAVVNFAAETHVDRSIDDPLPFVTTNVLGTAVLLEAARRHWRALPEAQRSSFRFLHVSTDEVYGTLGPEGRFSETTPYAPNSPYAASKAGADHLLRAWHETYGLPVLVTNCSNNYGPWQYPEKLIPLMVLNALEGRALPIYGDGGNVRDWLFVEDHCEGIARVLEAGRPGEHYNIGGECERSNLEVVEGICAVLERVRPAAANPALAARGITSYGALKTFVPDRPGHDRRYAIDAAKIRAELGWAPRHDFEAGLEATVRWYLENAGWCAAVTRDHYDGGRLGLGAEPCPSI</sequence>
<dbReference type="SUPFAM" id="SSF51735">
    <property type="entry name" value="NAD(P)-binding Rossmann-fold domains"/>
    <property type="match status" value="1"/>
</dbReference>
<dbReference type="Pfam" id="PF16363">
    <property type="entry name" value="GDP_Man_Dehyd"/>
    <property type="match status" value="1"/>
</dbReference>
<dbReference type="InterPro" id="IPR005888">
    <property type="entry name" value="dTDP_Gluc_deHydtase"/>
</dbReference>
<keyword evidence="5" id="KW-0520">NAD</keyword>
<dbReference type="PANTHER" id="PTHR43000">
    <property type="entry name" value="DTDP-D-GLUCOSE 4,6-DEHYDRATASE-RELATED"/>
    <property type="match status" value="1"/>
</dbReference>
<keyword evidence="6 7" id="KW-0456">Lyase</keyword>
<dbReference type="InterPro" id="IPR016040">
    <property type="entry name" value="NAD(P)-bd_dom"/>
</dbReference>
<evidence type="ECO:0000259" key="8">
    <source>
        <dbReference type="Pfam" id="PF16363"/>
    </source>
</evidence>
<keyword evidence="10" id="KW-1185">Reference proteome</keyword>
<evidence type="ECO:0000256" key="6">
    <source>
        <dbReference type="ARBA" id="ARBA00023239"/>
    </source>
</evidence>
<proteinExistence type="inferred from homology"/>
<dbReference type="AlphaFoldDB" id="A0A369CLI4"/>
<evidence type="ECO:0000313" key="9">
    <source>
        <dbReference type="EMBL" id="RCX32724.1"/>
    </source>
</evidence>
<dbReference type="CDD" id="cd05246">
    <property type="entry name" value="dTDP_GD_SDR_e"/>
    <property type="match status" value="1"/>
</dbReference>
<dbReference type="NCBIfam" id="TIGR01181">
    <property type="entry name" value="dTDP_gluc_dehyt"/>
    <property type="match status" value="1"/>
</dbReference>
<protein>
    <recommendedName>
        <fullName evidence="4 7">dTDP-glucose 4,6-dehydratase</fullName>
        <ecNumber evidence="4 7">4.2.1.46</ecNumber>
    </recommendedName>
</protein>
<evidence type="ECO:0000313" key="10">
    <source>
        <dbReference type="Proteomes" id="UP000252707"/>
    </source>
</evidence>
<dbReference type="EC" id="4.2.1.46" evidence="4 7"/>
<organism evidence="9 10">
    <name type="scientific">Thioalbus denitrificans</name>
    <dbReference type="NCBI Taxonomy" id="547122"/>
    <lineage>
        <taxon>Bacteria</taxon>
        <taxon>Pseudomonadati</taxon>
        <taxon>Pseudomonadota</taxon>
        <taxon>Gammaproteobacteria</taxon>
        <taxon>Chromatiales</taxon>
        <taxon>Ectothiorhodospiraceae</taxon>
        <taxon>Thioalbus</taxon>
    </lineage>
</organism>
<evidence type="ECO:0000256" key="1">
    <source>
        <dbReference type="ARBA" id="ARBA00001539"/>
    </source>
</evidence>
<evidence type="ECO:0000256" key="2">
    <source>
        <dbReference type="ARBA" id="ARBA00001911"/>
    </source>
</evidence>
<comment type="catalytic activity">
    <reaction evidence="1 7">
        <text>dTDP-alpha-D-glucose = dTDP-4-dehydro-6-deoxy-alpha-D-glucose + H2O</text>
        <dbReference type="Rhea" id="RHEA:17221"/>
        <dbReference type="ChEBI" id="CHEBI:15377"/>
        <dbReference type="ChEBI" id="CHEBI:57477"/>
        <dbReference type="ChEBI" id="CHEBI:57649"/>
        <dbReference type="EC" id="4.2.1.46"/>
    </reaction>
</comment>
<comment type="cofactor">
    <cofactor evidence="2 7">
        <name>NAD(+)</name>
        <dbReference type="ChEBI" id="CHEBI:57540"/>
    </cofactor>
</comment>